<feature type="domain" description="Galactosyltransferase C-terminal" evidence="3">
    <location>
        <begin position="150"/>
        <end position="200"/>
    </location>
</feature>
<dbReference type="PANTHER" id="PTHR43685:SF2">
    <property type="entry name" value="GLYCOSYLTRANSFERASE 2-LIKE DOMAIN-CONTAINING PROTEIN"/>
    <property type="match status" value="1"/>
</dbReference>
<dbReference type="OrthoDB" id="597270at2"/>
<dbReference type="Gene3D" id="3.90.550.10">
    <property type="entry name" value="Spore Coat Polysaccharide Biosynthesis Protein SpsA, Chain A"/>
    <property type="match status" value="1"/>
</dbReference>
<dbReference type="InterPro" id="IPR027791">
    <property type="entry name" value="Galactosyl_T_C"/>
</dbReference>
<evidence type="ECO:0000259" key="3">
    <source>
        <dbReference type="Pfam" id="PF02709"/>
    </source>
</evidence>
<dbReference type="EMBL" id="QOVM01000001">
    <property type="protein sequence ID" value="RXG24896.1"/>
    <property type="molecule type" value="Genomic_DNA"/>
</dbReference>
<dbReference type="PANTHER" id="PTHR43685">
    <property type="entry name" value="GLYCOSYLTRANSFERASE"/>
    <property type="match status" value="1"/>
</dbReference>
<keyword evidence="5" id="KW-1185">Reference proteome</keyword>
<name>A0A4Q0PEH5_9FLAO</name>
<dbReference type="InterPro" id="IPR001173">
    <property type="entry name" value="Glyco_trans_2-like"/>
</dbReference>
<organism evidence="4 5">
    <name type="scientific">Leeuwenhoekiella aequorea</name>
    <dbReference type="NCBI Taxonomy" id="283736"/>
    <lineage>
        <taxon>Bacteria</taxon>
        <taxon>Pseudomonadati</taxon>
        <taxon>Bacteroidota</taxon>
        <taxon>Flavobacteriia</taxon>
        <taxon>Flavobacteriales</taxon>
        <taxon>Flavobacteriaceae</taxon>
        <taxon>Leeuwenhoekiella</taxon>
    </lineage>
</organism>
<protein>
    <submittedName>
        <fullName evidence="4">Glycosyltransferase involved in cell wall biosynthesis</fullName>
    </submittedName>
</protein>
<dbReference type="Proteomes" id="UP000289238">
    <property type="component" value="Unassembled WGS sequence"/>
</dbReference>
<dbReference type="Pfam" id="PF02709">
    <property type="entry name" value="Glyco_transf_7C"/>
    <property type="match status" value="1"/>
</dbReference>
<sequence>MNVLVSIIVPCYNQGRFLGECLLSIQNQTYENWECIIINDGSSDDTLIITNKWTAKDQRFSCINQENKGLSASRNIGIKKASGTYILPIDADDKIKPEYLSRGLAVFKKNLKLKIVYCNAEKFGMEEGIWDLPKYSLRNLALMNMIFCSAIFKKEDWSNVGGYDTKMVYGWEDWEFYISLLKNGGEVLKLDYVGFCYRIKNKSMINSINAQQSSILLKYLNQKHQDFYIEQFGIYHDLLRKFDTEKKTIENQLNSKRIILDRFLKLFCGINISKYILKKR</sequence>
<feature type="domain" description="Glycosyltransferase 2-like" evidence="2">
    <location>
        <begin position="6"/>
        <end position="142"/>
    </location>
</feature>
<evidence type="ECO:0000313" key="4">
    <source>
        <dbReference type="EMBL" id="RXG24896.1"/>
    </source>
</evidence>
<dbReference type="RefSeq" id="WP_128756605.1">
    <property type="nucleotide sequence ID" value="NZ_QOVM01000001.1"/>
</dbReference>
<evidence type="ECO:0000313" key="5">
    <source>
        <dbReference type="Proteomes" id="UP000289238"/>
    </source>
</evidence>
<dbReference type="Pfam" id="PF00535">
    <property type="entry name" value="Glycos_transf_2"/>
    <property type="match status" value="1"/>
</dbReference>
<evidence type="ECO:0000256" key="1">
    <source>
        <dbReference type="ARBA" id="ARBA00022679"/>
    </source>
</evidence>
<dbReference type="GO" id="GO:0016740">
    <property type="term" value="F:transferase activity"/>
    <property type="evidence" value="ECO:0007669"/>
    <property type="project" value="UniProtKB-KW"/>
</dbReference>
<evidence type="ECO:0000259" key="2">
    <source>
        <dbReference type="Pfam" id="PF00535"/>
    </source>
</evidence>
<reference evidence="4 5" key="1">
    <citation type="submission" date="2018-07" db="EMBL/GenBank/DDBJ databases">
        <title>Leeuwenhoekiella genomics.</title>
        <authorList>
            <person name="Tahon G."/>
            <person name="Willems A."/>
        </authorList>
    </citation>
    <scope>NUCLEOTIDE SEQUENCE [LARGE SCALE GENOMIC DNA]</scope>
    <source>
        <strain evidence="4 5">LMG 22550</strain>
    </source>
</reference>
<dbReference type="InterPro" id="IPR029044">
    <property type="entry name" value="Nucleotide-diphossugar_trans"/>
</dbReference>
<proteinExistence type="predicted"/>
<keyword evidence="1 4" id="KW-0808">Transferase</keyword>
<accession>A0A4Q0PEH5</accession>
<gene>
    <name evidence="4" type="ORF">DSM00_692</name>
</gene>
<dbReference type="SUPFAM" id="SSF53448">
    <property type="entry name" value="Nucleotide-diphospho-sugar transferases"/>
    <property type="match status" value="1"/>
</dbReference>
<comment type="caution">
    <text evidence="4">The sequence shown here is derived from an EMBL/GenBank/DDBJ whole genome shotgun (WGS) entry which is preliminary data.</text>
</comment>
<dbReference type="AlphaFoldDB" id="A0A4Q0PEH5"/>
<dbReference type="CDD" id="cd00761">
    <property type="entry name" value="Glyco_tranf_GTA_type"/>
    <property type="match status" value="1"/>
</dbReference>
<dbReference type="InterPro" id="IPR050834">
    <property type="entry name" value="Glycosyltransf_2"/>
</dbReference>
<dbReference type="GO" id="GO:0044010">
    <property type="term" value="P:single-species biofilm formation"/>
    <property type="evidence" value="ECO:0007669"/>
    <property type="project" value="TreeGrafter"/>
</dbReference>